<dbReference type="InParanoid" id="A0A409X5S9"/>
<name>A0A409X5S9_PSICY</name>
<keyword evidence="1" id="KW-0812">Transmembrane</keyword>
<protein>
    <submittedName>
        <fullName evidence="2">Uncharacterized protein</fullName>
    </submittedName>
</protein>
<keyword evidence="1" id="KW-1133">Transmembrane helix</keyword>
<dbReference type="Proteomes" id="UP000283269">
    <property type="component" value="Unassembled WGS sequence"/>
</dbReference>
<evidence type="ECO:0000313" key="2">
    <source>
        <dbReference type="EMBL" id="PPQ86143.1"/>
    </source>
</evidence>
<comment type="caution">
    <text evidence="2">The sequence shown here is derived from an EMBL/GenBank/DDBJ whole genome shotgun (WGS) entry which is preliminary data.</text>
</comment>
<sequence length="138" mass="15435">MWKKKMNIGTHGIFDIIWRDGLLYFFAIFSMNAVNVIIFLTTAKPLRAVNLPATLILEVVLSCRLVLNLRESHTRSNIGPARPKWSESVKLRSGISSGENQAQVHSFDKAVPSPAKVEEIGYSPDKKISPLQETWSAV</sequence>
<proteinExistence type="predicted"/>
<dbReference type="EMBL" id="NHYD01002550">
    <property type="protein sequence ID" value="PPQ86143.1"/>
    <property type="molecule type" value="Genomic_DNA"/>
</dbReference>
<keyword evidence="1" id="KW-0472">Membrane</keyword>
<reference evidence="2 3" key="1">
    <citation type="journal article" date="2018" name="Evol. Lett.">
        <title>Horizontal gene cluster transfer increased hallucinogenic mushroom diversity.</title>
        <authorList>
            <person name="Reynolds H.T."/>
            <person name="Vijayakumar V."/>
            <person name="Gluck-Thaler E."/>
            <person name="Korotkin H.B."/>
            <person name="Matheny P.B."/>
            <person name="Slot J.C."/>
        </authorList>
    </citation>
    <scope>NUCLEOTIDE SEQUENCE [LARGE SCALE GENOMIC DNA]</scope>
    <source>
        <strain evidence="2 3">2631</strain>
    </source>
</reference>
<organism evidence="2 3">
    <name type="scientific">Psilocybe cyanescens</name>
    <dbReference type="NCBI Taxonomy" id="93625"/>
    <lineage>
        <taxon>Eukaryota</taxon>
        <taxon>Fungi</taxon>
        <taxon>Dikarya</taxon>
        <taxon>Basidiomycota</taxon>
        <taxon>Agaricomycotina</taxon>
        <taxon>Agaricomycetes</taxon>
        <taxon>Agaricomycetidae</taxon>
        <taxon>Agaricales</taxon>
        <taxon>Agaricineae</taxon>
        <taxon>Strophariaceae</taxon>
        <taxon>Psilocybe</taxon>
    </lineage>
</organism>
<evidence type="ECO:0000313" key="3">
    <source>
        <dbReference type="Proteomes" id="UP000283269"/>
    </source>
</evidence>
<accession>A0A409X5S9</accession>
<keyword evidence="3" id="KW-1185">Reference proteome</keyword>
<dbReference type="OrthoDB" id="3353364at2759"/>
<evidence type="ECO:0000256" key="1">
    <source>
        <dbReference type="SAM" id="Phobius"/>
    </source>
</evidence>
<dbReference type="AlphaFoldDB" id="A0A409X5S9"/>
<gene>
    <name evidence="2" type="ORF">CVT25_003093</name>
</gene>
<feature type="transmembrane region" description="Helical" evidence="1">
    <location>
        <begin position="21"/>
        <end position="43"/>
    </location>
</feature>